<feature type="modified residue" description="4-aspartylphosphate" evidence="7">
    <location>
        <position position="55"/>
    </location>
</feature>
<dbReference type="InterPro" id="IPR011006">
    <property type="entry name" value="CheY-like_superfamily"/>
</dbReference>
<accession>A0A1K1P8Z0</accession>
<dbReference type="GO" id="GO:0003677">
    <property type="term" value="F:DNA binding"/>
    <property type="evidence" value="ECO:0007669"/>
    <property type="project" value="UniProtKB-KW"/>
</dbReference>
<dbReference type="InterPro" id="IPR000792">
    <property type="entry name" value="Tscrpt_reg_LuxR_C"/>
</dbReference>
<protein>
    <recommendedName>
        <fullName evidence="1">Stage 0 sporulation protein A homolog</fullName>
    </recommendedName>
</protein>
<dbReference type="AlphaFoldDB" id="A0A1K1P8Z0"/>
<organism evidence="10 11">
    <name type="scientific">Ruminococcus flavefaciens</name>
    <dbReference type="NCBI Taxonomy" id="1265"/>
    <lineage>
        <taxon>Bacteria</taxon>
        <taxon>Bacillati</taxon>
        <taxon>Bacillota</taxon>
        <taxon>Clostridia</taxon>
        <taxon>Eubacteriales</taxon>
        <taxon>Oscillospiraceae</taxon>
        <taxon>Ruminococcus</taxon>
    </lineage>
</organism>
<dbReference type="InterPro" id="IPR058245">
    <property type="entry name" value="NreC/VraR/RcsB-like_REC"/>
</dbReference>
<dbReference type="CDD" id="cd17535">
    <property type="entry name" value="REC_NarL-like"/>
    <property type="match status" value="1"/>
</dbReference>
<dbReference type="Pfam" id="PF00196">
    <property type="entry name" value="GerE"/>
    <property type="match status" value="1"/>
</dbReference>
<keyword evidence="5" id="KW-0804">Transcription</keyword>
<feature type="domain" description="HTH luxR-type" evidence="8">
    <location>
        <begin position="137"/>
        <end position="202"/>
    </location>
</feature>
<dbReference type="SMART" id="SM00448">
    <property type="entry name" value="REC"/>
    <property type="match status" value="1"/>
</dbReference>
<evidence type="ECO:0000256" key="4">
    <source>
        <dbReference type="ARBA" id="ARBA00023125"/>
    </source>
</evidence>
<dbReference type="SUPFAM" id="SSF52172">
    <property type="entry name" value="CheY-like"/>
    <property type="match status" value="1"/>
</dbReference>
<reference evidence="10 11" key="1">
    <citation type="submission" date="2016-11" db="EMBL/GenBank/DDBJ databases">
        <authorList>
            <person name="Jaros S."/>
            <person name="Januszkiewicz K."/>
            <person name="Wedrychowicz H."/>
        </authorList>
    </citation>
    <scope>NUCLEOTIDE SEQUENCE [LARGE SCALE GENOMIC DNA]</scope>
    <source>
        <strain evidence="10 11">YL228</strain>
    </source>
</reference>
<dbReference type="PANTHER" id="PTHR43214:SF42">
    <property type="entry name" value="TRANSCRIPTIONAL REGULATORY PROTEIN DESR"/>
    <property type="match status" value="1"/>
</dbReference>
<dbReference type="PROSITE" id="PS50043">
    <property type="entry name" value="HTH_LUXR_2"/>
    <property type="match status" value="1"/>
</dbReference>
<keyword evidence="4" id="KW-0238">DNA-binding</keyword>
<dbReference type="EMBL" id="FPIP01000007">
    <property type="protein sequence ID" value="SFW43931.1"/>
    <property type="molecule type" value="Genomic_DNA"/>
</dbReference>
<dbReference type="CDD" id="cd06170">
    <property type="entry name" value="LuxR_C_like"/>
    <property type="match status" value="1"/>
</dbReference>
<evidence type="ECO:0000256" key="1">
    <source>
        <dbReference type="ARBA" id="ARBA00018672"/>
    </source>
</evidence>
<dbReference type="PANTHER" id="PTHR43214">
    <property type="entry name" value="TWO-COMPONENT RESPONSE REGULATOR"/>
    <property type="match status" value="1"/>
</dbReference>
<evidence type="ECO:0000256" key="5">
    <source>
        <dbReference type="ARBA" id="ARBA00023163"/>
    </source>
</evidence>
<dbReference type="Gene3D" id="3.40.50.2300">
    <property type="match status" value="1"/>
</dbReference>
<dbReference type="RefSeq" id="WP_072300801.1">
    <property type="nucleotide sequence ID" value="NZ_FPIP01000007.1"/>
</dbReference>
<gene>
    <name evidence="10" type="ORF">SAMN02910280_2584</name>
</gene>
<keyword evidence="3" id="KW-0805">Transcription regulation</keyword>
<dbReference type="InterPro" id="IPR016032">
    <property type="entry name" value="Sig_transdc_resp-reg_C-effctor"/>
</dbReference>
<keyword evidence="2 7" id="KW-0597">Phosphoprotein</keyword>
<dbReference type="PROSITE" id="PS50110">
    <property type="entry name" value="RESPONSE_REGULATORY"/>
    <property type="match status" value="1"/>
</dbReference>
<sequence length="210" mass="23230">MAYRVLIVDDQKMVRQMFETVLNGTSDYTIAGMANTAAETVRICLEQEIDLVLMDVVMGYGMDGLDAAKQIKQKRPDVKIMIVTSMPETTYIDRAKEIGVDSFWHKEVQEQPLLEIMNRTMAGESVYPTEMPVIIFGNTVSTSLTKRELEVLRELVGGSSNAKIASALGISERSVKQHISDMLAKTGFKSRLQLAVVARGGGLVINDIEI</sequence>
<dbReference type="Proteomes" id="UP000183461">
    <property type="component" value="Unassembled WGS sequence"/>
</dbReference>
<evidence type="ECO:0000256" key="3">
    <source>
        <dbReference type="ARBA" id="ARBA00023015"/>
    </source>
</evidence>
<evidence type="ECO:0000256" key="6">
    <source>
        <dbReference type="ARBA" id="ARBA00024867"/>
    </source>
</evidence>
<dbReference type="SUPFAM" id="SSF46894">
    <property type="entry name" value="C-terminal effector domain of the bipartite response regulators"/>
    <property type="match status" value="1"/>
</dbReference>
<evidence type="ECO:0000313" key="10">
    <source>
        <dbReference type="EMBL" id="SFW43931.1"/>
    </source>
</evidence>
<dbReference type="InterPro" id="IPR039420">
    <property type="entry name" value="WalR-like"/>
</dbReference>
<dbReference type="GO" id="GO:0000160">
    <property type="term" value="P:phosphorelay signal transduction system"/>
    <property type="evidence" value="ECO:0007669"/>
    <property type="project" value="InterPro"/>
</dbReference>
<dbReference type="Pfam" id="PF00072">
    <property type="entry name" value="Response_reg"/>
    <property type="match status" value="1"/>
</dbReference>
<feature type="domain" description="Response regulatory" evidence="9">
    <location>
        <begin position="4"/>
        <end position="121"/>
    </location>
</feature>
<evidence type="ECO:0000256" key="2">
    <source>
        <dbReference type="ARBA" id="ARBA00022553"/>
    </source>
</evidence>
<evidence type="ECO:0000259" key="9">
    <source>
        <dbReference type="PROSITE" id="PS50110"/>
    </source>
</evidence>
<dbReference type="SMART" id="SM00421">
    <property type="entry name" value="HTH_LUXR"/>
    <property type="match status" value="1"/>
</dbReference>
<evidence type="ECO:0000256" key="7">
    <source>
        <dbReference type="PROSITE-ProRule" id="PRU00169"/>
    </source>
</evidence>
<proteinExistence type="predicted"/>
<dbReference type="InterPro" id="IPR001789">
    <property type="entry name" value="Sig_transdc_resp-reg_receiver"/>
</dbReference>
<evidence type="ECO:0000313" key="11">
    <source>
        <dbReference type="Proteomes" id="UP000183461"/>
    </source>
</evidence>
<evidence type="ECO:0000259" key="8">
    <source>
        <dbReference type="PROSITE" id="PS50043"/>
    </source>
</evidence>
<comment type="function">
    <text evidence="6">May play the central regulatory role in sporulation. It may be an element of the effector pathway responsible for the activation of sporulation genes in response to nutritional stress. Spo0A may act in concert with spo0H (a sigma factor) to control the expression of some genes that are critical to the sporulation process.</text>
</comment>
<dbReference type="PRINTS" id="PR00038">
    <property type="entry name" value="HTHLUXR"/>
</dbReference>
<name>A0A1K1P8Z0_RUMFL</name>
<dbReference type="GO" id="GO:0006355">
    <property type="term" value="P:regulation of DNA-templated transcription"/>
    <property type="evidence" value="ECO:0007669"/>
    <property type="project" value="InterPro"/>
</dbReference>